<dbReference type="Ensembl" id="ENSHHUT00000069013.1">
    <property type="protein sequence ID" value="ENSHHUP00000066761.1"/>
    <property type="gene ID" value="ENSHHUG00000039369.1"/>
</dbReference>
<dbReference type="PANTHER" id="PTHR19446">
    <property type="entry name" value="REVERSE TRANSCRIPTASES"/>
    <property type="match status" value="1"/>
</dbReference>
<accession>A0A4W5PPX1</accession>
<proteinExistence type="predicted"/>
<keyword evidence="2" id="KW-1185">Reference proteome</keyword>
<dbReference type="InterPro" id="IPR036691">
    <property type="entry name" value="Endo/exonu/phosph_ase_sf"/>
</dbReference>
<sequence length="335" mass="39087">MTDKEYTFYSARHTEYSRLDYFFMYNADRHRLKDCRIGQSDLSDHNGVYLTLHLDSKPRNTLWRLNTSMLNDPAFKELIKAELNIYLENNDNGKVSPATLWDAAKAVIRGKIIATSSLKKKIKAQKLLKLQETLRNLERSHSQNKDPLILREIQKVKQEIDQIYREEVEKKLRFLKQRYYEAGSKATKLLAWRLRKQQAQNTIFKIKDPKTKKVTCKLDEIQNAFETYYTNLYKQPEKADAQTIEHFLNSLDLPSIGTAQNDRLTLEITTEEINKAISQLKVNKSPGTDGFPSEWFKTFREQLTPLLQACFNWTLREGDLPPSWTGHHICNPKGG</sequence>
<organism evidence="1 2">
    <name type="scientific">Hucho hucho</name>
    <name type="common">huchen</name>
    <dbReference type="NCBI Taxonomy" id="62062"/>
    <lineage>
        <taxon>Eukaryota</taxon>
        <taxon>Metazoa</taxon>
        <taxon>Chordata</taxon>
        <taxon>Craniata</taxon>
        <taxon>Vertebrata</taxon>
        <taxon>Euteleostomi</taxon>
        <taxon>Actinopterygii</taxon>
        <taxon>Neopterygii</taxon>
        <taxon>Teleostei</taxon>
        <taxon>Protacanthopterygii</taxon>
        <taxon>Salmoniformes</taxon>
        <taxon>Salmonidae</taxon>
        <taxon>Salmoninae</taxon>
        <taxon>Hucho</taxon>
    </lineage>
</organism>
<protein>
    <recommendedName>
        <fullName evidence="3">Reverse transcriptase domain-containing protein</fullName>
    </recommendedName>
</protein>
<dbReference type="STRING" id="62062.ENSHHUP00000066761"/>
<evidence type="ECO:0000313" key="1">
    <source>
        <dbReference type="Ensembl" id="ENSHHUP00000066761.1"/>
    </source>
</evidence>
<reference evidence="1" key="2">
    <citation type="submission" date="2025-08" db="UniProtKB">
        <authorList>
            <consortium name="Ensembl"/>
        </authorList>
    </citation>
    <scope>IDENTIFICATION</scope>
</reference>
<dbReference type="AlphaFoldDB" id="A0A4W5PPX1"/>
<name>A0A4W5PPX1_9TELE</name>
<dbReference type="SUPFAM" id="SSF56219">
    <property type="entry name" value="DNase I-like"/>
    <property type="match status" value="1"/>
</dbReference>
<reference evidence="2" key="1">
    <citation type="submission" date="2018-06" db="EMBL/GenBank/DDBJ databases">
        <title>Genome assembly of Danube salmon.</title>
        <authorList>
            <person name="Macqueen D.J."/>
            <person name="Gundappa M.K."/>
        </authorList>
    </citation>
    <scope>NUCLEOTIDE SEQUENCE [LARGE SCALE GENOMIC DNA]</scope>
</reference>
<dbReference type="Gene3D" id="3.60.10.10">
    <property type="entry name" value="Endonuclease/exonuclease/phosphatase"/>
    <property type="match status" value="1"/>
</dbReference>
<dbReference type="Proteomes" id="UP000314982">
    <property type="component" value="Unassembled WGS sequence"/>
</dbReference>
<dbReference type="GeneTree" id="ENSGT00950000183016"/>
<evidence type="ECO:0000313" key="2">
    <source>
        <dbReference type="Proteomes" id="UP000314982"/>
    </source>
</evidence>
<reference evidence="1" key="3">
    <citation type="submission" date="2025-09" db="UniProtKB">
        <authorList>
            <consortium name="Ensembl"/>
        </authorList>
    </citation>
    <scope>IDENTIFICATION</scope>
</reference>
<evidence type="ECO:0008006" key="3">
    <source>
        <dbReference type="Google" id="ProtNLM"/>
    </source>
</evidence>